<accession>A0ABR7Y1Q9</accession>
<name>A0ABR7Y1Q9_9SPHI</name>
<comment type="caution">
    <text evidence="1">The sequence shown here is derived from an EMBL/GenBank/DDBJ whole genome shotgun (WGS) entry which is preliminary data.</text>
</comment>
<keyword evidence="2" id="KW-1185">Reference proteome</keyword>
<evidence type="ECO:0000313" key="2">
    <source>
        <dbReference type="Proteomes" id="UP000606494"/>
    </source>
</evidence>
<reference evidence="1 2" key="1">
    <citation type="submission" date="2020-08" db="EMBL/GenBank/DDBJ databases">
        <title>Sphingobacterium sp. DN00404 isolated from aquaculture water.</title>
        <authorList>
            <person name="Zhang M."/>
        </authorList>
    </citation>
    <scope>NUCLEOTIDE SEQUENCE [LARGE SCALE GENOMIC DNA]</scope>
    <source>
        <strain evidence="1 2">KCTC 32294</strain>
    </source>
</reference>
<proteinExistence type="predicted"/>
<evidence type="ECO:0000313" key="1">
    <source>
        <dbReference type="EMBL" id="MBD1425216.1"/>
    </source>
</evidence>
<gene>
    <name evidence="1" type="ORF">H8B17_06430</name>
</gene>
<dbReference type="Proteomes" id="UP000606494">
    <property type="component" value="Unassembled WGS sequence"/>
</dbReference>
<sequence length="53" mass="6192">MYEKSNNFGIGTFGRYYFLEVGSRFKTYAELGAGYNQIIGKVATLRWVLERYL</sequence>
<dbReference type="RefSeq" id="WP_190308393.1">
    <property type="nucleotide sequence ID" value="NZ_JACNYK010000002.1"/>
</dbReference>
<protein>
    <submittedName>
        <fullName evidence="1">Uncharacterized protein</fullName>
    </submittedName>
</protein>
<organism evidence="1 2">
    <name type="scientific">Sphingobacterium arenae</name>
    <dbReference type="NCBI Taxonomy" id="1280598"/>
    <lineage>
        <taxon>Bacteria</taxon>
        <taxon>Pseudomonadati</taxon>
        <taxon>Bacteroidota</taxon>
        <taxon>Sphingobacteriia</taxon>
        <taxon>Sphingobacteriales</taxon>
        <taxon>Sphingobacteriaceae</taxon>
        <taxon>Sphingobacterium</taxon>
    </lineage>
</organism>
<dbReference type="EMBL" id="JACNYK010000002">
    <property type="protein sequence ID" value="MBD1425216.1"/>
    <property type="molecule type" value="Genomic_DNA"/>
</dbReference>